<dbReference type="Proteomes" id="UP000177870">
    <property type="component" value="Chromosome"/>
</dbReference>
<feature type="transmembrane region" description="Helical" evidence="1">
    <location>
        <begin position="473"/>
        <end position="490"/>
    </location>
</feature>
<dbReference type="RefSeq" id="WP_070395804.1">
    <property type="nucleotide sequence ID" value="NZ_CP017599.1"/>
</dbReference>
<feature type="transmembrane region" description="Helical" evidence="1">
    <location>
        <begin position="309"/>
        <end position="325"/>
    </location>
</feature>
<evidence type="ECO:0000313" key="3">
    <source>
        <dbReference type="Proteomes" id="UP000177870"/>
    </source>
</evidence>
<sequence>MLALLPLITFTVLFLFIYRYNSCWRSSLLWTAITWGVLLTFITEVLSLFKLITWGWLAGIWGLLSLTLIVAYFRTVKSGRVTRTQASQHGNAQISGFLLVLLGGIGFVIAIVGLTAMVAPPNTWDSMTYHMSRVLHWMQHHSVAHYPTHIPRQLYQNPWAEFTIMHFQLLSGSDRLANLVQWFSMIGSVIGVSLIAQQLGATIRGQIFAAVVAATIPMGILQGSSTQNDYVVSFWVLCLAYLIILTLTASFAPLAPQLCGATRGEFNSPTESAPEGEIELKSPRIGGFRGLAAKGSEVNSSENGCKSRVSWITIVGVGATMGMAIVTKATAYIYTLPLFIWFSLIMIKRLRWRWWKPILMVGIIVIFINLGHYIRNFDLYGTPIATASEELRYTNEIFTTSVLVSNILRNIGLHLGTPIGIINAISNKIINLFHLVLSVDISDPRTTYIGKFGIPGGLSTLGINATENNTSNTLHLVLIVFSIIACFIQRQGRKQRYIISYIAAIIGIVILFCFLLKWQWWNSRLHLPIFLLFSAVVGIVLSQIKLPQVANIIAVVLIITSLPWALSGRERPVVGANSIFNTSRTEQYFNSRSRIQSGYLGAIDVFKSSQCTDIGLYLGDNDWEYPLWILLQEQTDSPVRIKHINVKNTSASKSELSSNSKFIPCAIFSTKPEPDKTNQAEEITYQKRSYTQAWSKDKVKIFINQKKS</sequence>
<feature type="transmembrane region" description="Helical" evidence="1">
    <location>
        <begin position="54"/>
        <end position="73"/>
    </location>
</feature>
<feature type="transmembrane region" description="Helical" evidence="1">
    <location>
        <begin position="354"/>
        <end position="374"/>
    </location>
</feature>
<dbReference type="AlphaFoldDB" id="A0A1D8U0R3"/>
<feature type="transmembrane region" description="Helical" evidence="1">
    <location>
        <begin position="549"/>
        <end position="566"/>
    </location>
</feature>
<dbReference type="OrthoDB" id="9764517at2"/>
<dbReference type="KEGG" id="mpro:BJP34_31845"/>
<feature type="transmembrane region" description="Helical" evidence="1">
    <location>
        <begin position="207"/>
        <end position="224"/>
    </location>
</feature>
<evidence type="ECO:0008006" key="4">
    <source>
        <dbReference type="Google" id="ProtNLM"/>
    </source>
</evidence>
<keyword evidence="1" id="KW-0812">Transmembrane</keyword>
<evidence type="ECO:0000256" key="1">
    <source>
        <dbReference type="SAM" id="Phobius"/>
    </source>
</evidence>
<feature type="transmembrane region" description="Helical" evidence="1">
    <location>
        <begin position="497"/>
        <end position="519"/>
    </location>
</feature>
<accession>A0A1D8U0R3</accession>
<evidence type="ECO:0000313" key="2">
    <source>
        <dbReference type="EMBL" id="AOX03425.1"/>
    </source>
</evidence>
<organism evidence="2 3">
    <name type="scientific">Moorena producens PAL-8-15-08-1</name>
    <dbReference type="NCBI Taxonomy" id="1458985"/>
    <lineage>
        <taxon>Bacteria</taxon>
        <taxon>Bacillati</taxon>
        <taxon>Cyanobacteriota</taxon>
        <taxon>Cyanophyceae</taxon>
        <taxon>Coleofasciculales</taxon>
        <taxon>Coleofasciculaceae</taxon>
        <taxon>Moorena</taxon>
    </lineage>
</organism>
<feature type="transmembrane region" description="Helical" evidence="1">
    <location>
        <begin position="179"/>
        <end position="195"/>
    </location>
</feature>
<name>A0A1D8U0R3_9CYAN</name>
<reference evidence="3" key="1">
    <citation type="submission" date="2016-10" db="EMBL/GenBank/DDBJ databases">
        <title>Comparative genomics uncovers the prolific and rare metabolic potential of the cyanobacterial genus Moorea.</title>
        <authorList>
            <person name="Leao T."/>
            <person name="Castelao G."/>
            <person name="Korobeynikov A."/>
            <person name="Monroe E.A."/>
            <person name="Podell S."/>
            <person name="Glukhov E."/>
            <person name="Allen E."/>
            <person name="Gerwick W.H."/>
            <person name="Gerwick L."/>
        </authorList>
    </citation>
    <scope>NUCLEOTIDE SEQUENCE [LARGE SCALE GENOMIC DNA]</scope>
    <source>
        <strain evidence="3">PAL-8-15-08-1</strain>
    </source>
</reference>
<dbReference type="EMBL" id="CP017599">
    <property type="protein sequence ID" value="AOX03425.1"/>
    <property type="molecule type" value="Genomic_DNA"/>
</dbReference>
<feature type="transmembrane region" description="Helical" evidence="1">
    <location>
        <begin position="6"/>
        <end position="21"/>
    </location>
</feature>
<proteinExistence type="predicted"/>
<protein>
    <recommendedName>
        <fullName evidence="4">Glycosyltransferase RgtA/B/C/D-like domain-containing protein</fullName>
    </recommendedName>
</protein>
<keyword evidence="1" id="KW-0472">Membrane</keyword>
<feature type="transmembrane region" description="Helical" evidence="1">
    <location>
        <begin position="331"/>
        <end position="347"/>
    </location>
</feature>
<dbReference type="STRING" id="1458985.BJP34_31845"/>
<feature type="transmembrane region" description="Helical" evidence="1">
    <location>
        <begin position="94"/>
        <end position="119"/>
    </location>
</feature>
<feature type="transmembrane region" description="Helical" evidence="1">
    <location>
        <begin position="525"/>
        <end position="542"/>
    </location>
</feature>
<feature type="transmembrane region" description="Helical" evidence="1">
    <location>
        <begin position="230"/>
        <end position="254"/>
    </location>
</feature>
<gene>
    <name evidence="2" type="ORF">BJP34_31845</name>
</gene>
<feature type="transmembrane region" description="Helical" evidence="1">
    <location>
        <begin position="28"/>
        <end position="48"/>
    </location>
</feature>
<keyword evidence="1" id="KW-1133">Transmembrane helix</keyword>